<dbReference type="OrthoDB" id="6924690at2759"/>
<evidence type="ECO:0000313" key="1">
    <source>
        <dbReference type="EMBL" id="CAB3236375.1"/>
    </source>
</evidence>
<evidence type="ECO:0000313" key="2">
    <source>
        <dbReference type="Proteomes" id="UP000494256"/>
    </source>
</evidence>
<sequence length="104" mass="11453">MWQFDLRSRVLERRFGEGCPPGGTSNGSAMCRSAHVAETIVERTLHSLVVQIPRYKVMAVHVDKGNKGSNHDVLLSYSVVEVTSRTDSIESQASLVCSSRDNTC</sequence>
<accession>A0A8S0ZVR9</accession>
<name>A0A8S0ZVR9_ARCPL</name>
<organism evidence="1 2">
    <name type="scientific">Arctia plantaginis</name>
    <name type="common">Wood tiger moth</name>
    <name type="synonym">Phalaena plantaginis</name>
    <dbReference type="NCBI Taxonomy" id="874455"/>
    <lineage>
        <taxon>Eukaryota</taxon>
        <taxon>Metazoa</taxon>
        <taxon>Ecdysozoa</taxon>
        <taxon>Arthropoda</taxon>
        <taxon>Hexapoda</taxon>
        <taxon>Insecta</taxon>
        <taxon>Pterygota</taxon>
        <taxon>Neoptera</taxon>
        <taxon>Endopterygota</taxon>
        <taxon>Lepidoptera</taxon>
        <taxon>Glossata</taxon>
        <taxon>Ditrysia</taxon>
        <taxon>Noctuoidea</taxon>
        <taxon>Erebidae</taxon>
        <taxon>Arctiinae</taxon>
        <taxon>Arctia</taxon>
    </lineage>
</organism>
<gene>
    <name evidence="1" type="ORF">APLA_LOCUS7365</name>
</gene>
<dbReference type="AlphaFoldDB" id="A0A8S0ZVR9"/>
<dbReference type="EMBL" id="CADEBD010000301">
    <property type="protein sequence ID" value="CAB3236375.1"/>
    <property type="molecule type" value="Genomic_DNA"/>
</dbReference>
<reference evidence="1 2" key="1">
    <citation type="submission" date="2020-04" db="EMBL/GenBank/DDBJ databases">
        <authorList>
            <person name="Wallbank WR R."/>
            <person name="Pardo Diaz C."/>
            <person name="Kozak K."/>
            <person name="Martin S."/>
            <person name="Jiggins C."/>
            <person name="Moest M."/>
            <person name="Warren A I."/>
            <person name="Byers J.R.P. K."/>
            <person name="Montejo-Kovacevich G."/>
            <person name="Yen C E."/>
        </authorList>
    </citation>
    <scope>NUCLEOTIDE SEQUENCE [LARGE SCALE GENOMIC DNA]</scope>
</reference>
<protein>
    <submittedName>
        <fullName evidence="1">Uncharacterized protein</fullName>
    </submittedName>
</protein>
<comment type="caution">
    <text evidence="1">The sequence shown here is derived from an EMBL/GenBank/DDBJ whole genome shotgun (WGS) entry which is preliminary data.</text>
</comment>
<dbReference type="Proteomes" id="UP000494256">
    <property type="component" value="Unassembled WGS sequence"/>
</dbReference>
<proteinExistence type="predicted"/>